<dbReference type="EMBL" id="BK015689">
    <property type="protein sequence ID" value="DAE20077.1"/>
    <property type="molecule type" value="Genomic_DNA"/>
</dbReference>
<name>A0A8S5QMV7_9CAUD</name>
<protein>
    <submittedName>
        <fullName evidence="1">Uncharacterized protein</fullName>
    </submittedName>
</protein>
<organism evidence="1">
    <name type="scientific">CrAss-like virus sp. ctYsL76</name>
    <dbReference type="NCBI Taxonomy" id="2826826"/>
    <lineage>
        <taxon>Viruses</taxon>
        <taxon>Duplodnaviria</taxon>
        <taxon>Heunggongvirae</taxon>
        <taxon>Uroviricota</taxon>
        <taxon>Caudoviricetes</taxon>
        <taxon>Crassvirales</taxon>
    </lineage>
</organism>
<evidence type="ECO:0000313" key="1">
    <source>
        <dbReference type="EMBL" id="DAE20077.1"/>
    </source>
</evidence>
<reference evidence="1" key="1">
    <citation type="journal article" date="2021" name="Proc. Natl. Acad. Sci. U.S.A.">
        <title>A Catalog of Tens of Thousands of Viruses from Human Metagenomes Reveals Hidden Associations with Chronic Diseases.</title>
        <authorList>
            <person name="Tisza M.J."/>
            <person name="Buck C.B."/>
        </authorList>
    </citation>
    <scope>NUCLEOTIDE SEQUENCE</scope>
    <source>
        <strain evidence="1">CtYsL76</strain>
    </source>
</reference>
<proteinExistence type="predicted"/>
<sequence length="30" mass="3836">MFRYLKSLIDFNIYLKLVQENLMQMQQTYY</sequence>
<accession>A0A8S5QMV7</accession>